<accession>A0A2P2NHN2</accession>
<dbReference type="EMBL" id="GGEC01061524">
    <property type="protein sequence ID" value="MBX42008.1"/>
    <property type="molecule type" value="Transcribed_RNA"/>
</dbReference>
<keyword evidence="1" id="KW-1133">Transmembrane helix</keyword>
<protein>
    <submittedName>
        <fullName evidence="2">Uncharacterized protein</fullName>
    </submittedName>
</protein>
<feature type="transmembrane region" description="Helical" evidence="1">
    <location>
        <begin position="16"/>
        <end position="35"/>
    </location>
</feature>
<organism evidence="2">
    <name type="scientific">Rhizophora mucronata</name>
    <name type="common">Asiatic mangrove</name>
    <dbReference type="NCBI Taxonomy" id="61149"/>
    <lineage>
        <taxon>Eukaryota</taxon>
        <taxon>Viridiplantae</taxon>
        <taxon>Streptophyta</taxon>
        <taxon>Embryophyta</taxon>
        <taxon>Tracheophyta</taxon>
        <taxon>Spermatophyta</taxon>
        <taxon>Magnoliopsida</taxon>
        <taxon>eudicotyledons</taxon>
        <taxon>Gunneridae</taxon>
        <taxon>Pentapetalae</taxon>
        <taxon>rosids</taxon>
        <taxon>fabids</taxon>
        <taxon>Malpighiales</taxon>
        <taxon>Rhizophoraceae</taxon>
        <taxon>Rhizophora</taxon>
    </lineage>
</organism>
<sequence>MRIDVTCYVVHSREKFSFLFFFFFFSIFLCMPPEICFDCQHTLNFDEPNF</sequence>
<keyword evidence="1" id="KW-0472">Membrane</keyword>
<dbReference type="AlphaFoldDB" id="A0A2P2NHN2"/>
<name>A0A2P2NHN2_RHIMU</name>
<evidence type="ECO:0000313" key="2">
    <source>
        <dbReference type="EMBL" id="MBX42008.1"/>
    </source>
</evidence>
<keyword evidence="1" id="KW-0812">Transmembrane</keyword>
<reference evidence="2" key="1">
    <citation type="submission" date="2018-02" db="EMBL/GenBank/DDBJ databases">
        <title>Rhizophora mucronata_Transcriptome.</title>
        <authorList>
            <person name="Meera S.P."/>
            <person name="Sreeshan A."/>
            <person name="Augustine A."/>
        </authorList>
    </citation>
    <scope>NUCLEOTIDE SEQUENCE</scope>
    <source>
        <tissue evidence="2">Leaf</tissue>
    </source>
</reference>
<evidence type="ECO:0000256" key="1">
    <source>
        <dbReference type="SAM" id="Phobius"/>
    </source>
</evidence>
<proteinExistence type="predicted"/>